<evidence type="ECO:0000313" key="5">
    <source>
        <dbReference type="Proteomes" id="UP001487740"/>
    </source>
</evidence>
<dbReference type="GO" id="GO:0004180">
    <property type="term" value="F:carboxypeptidase activity"/>
    <property type="evidence" value="ECO:0007669"/>
    <property type="project" value="TreeGrafter"/>
</dbReference>
<dbReference type="InterPro" id="IPR046450">
    <property type="entry name" value="PA_dom_sf"/>
</dbReference>
<proteinExistence type="inferred from homology"/>
<dbReference type="Gene3D" id="1.20.930.40">
    <property type="entry name" value="Transferrin receptor-like, dimerisation domain"/>
    <property type="match status" value="1"/>
</dbReference>
<dbReference type="PANTHER" id="PTHR10404:SF77">
    <property type="entry name" value="GLUTAMATE CARBOXYPEPTIDASE 2 HOMOLOG"/>
    <property type="match status" value="1"/>
</dbReference>
<comment type="caution">
    <text evidence="4">The sequence shown here is derived from an EMBL/GenBank/DDBJ whole genome shotgun (WGS) entry which is preliminary data.</text>
</comment>
<dbReference type="SUPFAM" id="SSF52025">
    <property type="entry name" value="PA domain"/>
    <property type="match status" value="1"/>
</dbReference>
<dbReference type="FunFam" id="3.40.630.10:FF:000101">
    <property type="entry name" value="N-acetylated alpha-linked acidic dipeptidase like 1"/>
    <property type="match status" value="1"/>
</dbReference>
<feature type="domain" description="Peptidase M28" evidence="3">
    <location>
        <begin position="341"/>
        <end position="523"/>
    </location>
</feature>
<dbReference type="EMBL" id="JARAKH010000005">
    <property type="protein sequence ID" value="KAK8404098.1"/>
    <property type="molecule type" value="Genomic_DNA"/>
</dbReference>
<evidence type="ECO:0000259" key="3">
    <source>
        <dbReference type="Pfam" id="PF04389"/>
    </source>
</evidence>
<dbReference type="Pfam" id="PF04389">
    <property type="entry name" value="Peptidase_M28"/>
    <property type="match status" value="1"/>
</dbReference>
<dbReference type="Gene3D" id="3.40.630.10">
    <property type="entry name" value="Zn peptidases"/>
    <property type="match status" value="1"/>
</dbReference>
<evidence type="ECO:0000256" key="1">
    <source>
        <dbReference type="ARBA" id="ARBA00005634"/>
    </source>
</evidence>
<dbReference type="Proteomes" id="UP001487740">
    <property type="component" value="Unassembled WGS sequence"/>
</dbReference>
<organism evidence="4 5">
    <name type="scientific">Scylla paramamosain</name>
    <name type="common">Mud crab</name>
    <dbReference type="NCBI Taxonomy" id="85552"/>
    <lineage>
        <taxon>Eukaryota</taxon>
        <taxon>Metazoa</taxon>
        <taxon>Ecdysozoa</taxon>
        <taxon>Arthropoda</taxon>
        <taxon>Crustacea</taxon>
        <taxon>Multicrustacea</taxon>
        <taxon>Malacostraca</taxon>
        <taxon>Eumalacostraca</taxon>
        <taxon>Eucarida</taxon>
        <taxon>Decapoda</taxon>
        <taxon>Pleocyemata</taxon>
        <taxon>Brachyura</taxon>
        <taxon>Eubrachyura</taxon>
        <taxon>Portunoidea</taxon>
        <taxon>Portunidae</taxon>
        <taxon>Portuninae</taxon>
        <taxon>Scylla</taxon>
    </lineage>
</organism>
<dbReference type="FunFam" id="3.50.30.30:FF:000045">
    <property type="entry name" value="Predicted protein"/>
    <property type="match status" value="1"/>
</dbReference>
<dbReference type="InterPro" id="IPR036757">
    <property type="entry name" value="TFR-like_dimer_dom_sf"/>
</dbReference>
<dbReference type="InterPro" id="IPR039373">
    <property type="entry name" value="Peptidase_M28B"/>
</dbReference>
<dbReference type="InterPro" id="IPR007484">
    <property type="entry name" value="Peptidase_M28"/>
</dbReference>
<evidence type="ECO:0000259" key="2">
    <source>
        <dbReference type="Pfam" id="PF02225"/>
    </source>
</evidence>
<evidence type="ECO:0000313" key="4">
    <source>
        <dbReference type="EMBL" id="KAK8404098.1"/>
    </source>
</evidence>
<gene>
    <name evidence="4" type="ORF">O3P69_000271</name>
</gene>
<protein>
    <submittedName>
        <fullName evidence="4">Uncharacterized protein</fullName>
    </submittedName>
</protein>
<dbReference type="InterPro" id="IPR003137">
    <property type="entry name" value="PA_domain"/>
</dbReference>
<dbReference type="AlphaFoldDB" id="A0AAW0UVF4"/>
<dbReference type="CDD" id="cd02121">
    <property type="entry name" value="PA_GCPII_like"/>
    <property type="match status" value="1"/>
</dbReference>
<comment type="similarity">
    <text evidence="1">Belongs to the peptidase M28 family. M28B subfamily.</text>
</comment>
<accession>A0AAW0UVF4</accession>
<name>A0AAW0UVF4_SCYPA</name>
<dbReference type="SUPFAM" id="SSF53187">
    <property type="entry name" value="Zn-dependent exopeptidases"/>
    <property type="match status" value="1"/>
</dbReference>
<feature type="domain" description="PA" evidence="2">
    <location>
        <begin position="162"/>
        <end position="247"/>
    </location>
</feature>
<keyword evidence="5" id="KW-1185">Reference proteome</keyword>
<dbReference type="Pfam" id="PF02225">
    <property type="entry name" value="PA"/>
    <property type="match status" value="1"/>
</dbReference>
<reference evidence="4 5" key="1">
    <citation type="submission" date="2023-03" db="EMBL/GenBank/DDBJ databases">
        <title>High-quality genome of Scylla paramamosain provides insights in environmental adaptation.</title>
        <authorList>
            <person name="Zhang L."/>
        </authorList>
    </citation>
    <scope>NUCLEOTIDE SEQUENCE [LARGE SCALE GENOMIC DNA]</scope>
    <source>
        <strain evidence="4">LZ_2023a</strain>
        <tissue evidence="4">Muscle</tissue>
    </source>
</reference>
<dbReference type="Gene3D" id="3.50.30.30">
    <property type="match status" value="1"/>
</dbReference>
<dbReference type="PANTHER" id="PTHR10404">
    <property type="entry name" value="N-ACETYLATED-ALPHA-LINKED ACIDIC DIPEPTIDASE"/>
    <property type="match status" value="1"/>
</dbReference>
<sequence>MGRLSTNSDEWYKPHGDDLFGAAGGELLREMKASNIRKKPEAHHFVTLKLITMWYLTTQGHMAGTKHDLDQAEHLRKAWLQQGLDQVFLQPYNVQLSKPQADKPNKVYLLDEEGNVKFTSSILEEALRGEDYDDTIPPAFLAFSPSATVVSVTRRLISQEEVVFVNYGFYEDFETLQRAGVDVSGRIVIAKFGKIFRGDKVLNAERFNASGVILYTDPADYHPDWRKGGEAYPSTFWLPESGIQRGSVLWRDGDPTTPYYPSIDGSHHIDEAHENLPRIPAHTISYTDARKLLVNLGGAEVPEAWRGGLDITYRMGPQMLRPGWKVKLEVNNEKKVAPIFNVVGVVRGSEEPDRYVIVGNHRDSWTYGSCDPSSGTAVMMEIVRAYGKLLARGWRPRRSIVFGSWGAGEFGFFGATEMVEEYLKTFENRAVAYLNVDIAVIQTYNLVVSATPMLHRIIKEAAKRRERPAAPDAIDYNLGSTSEHAPFYQRIGIPTSYMLWEINLEEYDWSDYPLYHSTFDDFRVHGHPGPPTSGTTCPWVTCGVSLPWDSRTLRYCRWTPMTRRPCCGGWRRAYGRTSALSSPKGASLWYEGWLAPGVRDALWEARHCKAECEEEWEGVKQQLSILQYVVNSAVINLKDFMYL</sequence>